<evidence type="ECO:0000313" key="1">
    <source>
        <dbReference type="EMBL" id="SFG41667.1"/>
    </source>
</evidence>
<gene>
    <name evidence="1" type="ORF">SAMN02910432_01284</name>
</gene>
<dbReference type="Proteomes" id="UP000182635">
    <property type="component" value="Unassembled WGS sequence"/>
</dbReference>
<evidence type="ECO:0000313" key="2">
    <source>
        <dbReference type="Proteomes" id="UP000182635"/>
    </source>
</evidence>
<dbReference type="Pfam" id="PF21825">
    <property type="entry name" value="crAss001_48"/>
    <property type="match status" value="1"/>
</dbReference>
<protein>
    <submittedName>
        <fullName evidence="1">Uncharacterized protein</fullName>
    </submittedName>
</protein>
<dbReference type="AlphaFoldDB" id="A0A1I2RSS4"/>
<dbReference type="RefSeq" id="WP_046922164.1">
    <property type="nucleotide sequence ID" value="NZ_AYYL01000014.1"/>
</dbReference>
<organism evidence="1 2">
    <name type="scientific">Ligilactobacillus ruminis DSM 20403 = NBRC 102161</name>
    <dbReference type="NCBI Taxonomy" id="1423798"/>
    <lineage>
        <taxon>Bacteria</taxon>
        <taxon>Bacillati</taxon>
        <taxon>Bacillota</taxon>
        <taxon>Bacilli</taxon>
        <taxon>Lactobacillales</taxon>
        <taxon>Lactobacillaceae</taxon>
        <taxon>Ligilactobacillus</taxon>
    </lineage>
</organism>
<sequence length="75" mass="9026">MNDYKSRMKQEYLELTTRISKLRRMIVLAKADKLEFKLSCKDELLEEQLEAMEKYALVLETRAIIQEIELMKEEL</sequence>
<proteinExistence type="predicted"/>
<dbReference type="EMBL" id="FOPI01000018">
    <property type="protein sequence ID" value="SFG41667.1"/>
    <property type="molecule type" value="Genomic_DNA"/>
</dbReference>
<accession>A0A1I2RSS4</accession>
<reference evidence="2" key="1">
    <citation type="submission" date="2016-10" db="EMBL/GenBank/DDBJ databases">
        <authorList>
            <person name="Varghese N."/>
            <person name="Submissions S."/>
        </authorList>
    </citation>
    <scope>NUCLEOTIDE SEQUENCE [LARGE SCALE GENOMIC DNA]</scope>
    <source>
        <strain evidence="2">DSM 20403</strain>
    </source>
</reference>
<name>A0A1I2RSS4_9LACO</name>
<dbReference type="OrthoDB" id="3236584at2"/>
<dbReference type="InterPro" id="IPR054052">
    <property type="entry name" value="Y16Q-like"/>
</dbReference>